<keyword evidence="3" id="KW-1185">Reference proteome</keyword>
<protein>
    <submittedName>
        <fullName evidence="2">Uncharacterized protein</fullName>
    </submittedName>
</protein>
<dbReference type="EMBL" id="JANPWB010000012">
    <property type="protein sequence ID" value="KAJ1114028.1"/>
    <property type="molecule type" value="Genomic_DNA"/>
</dbReference>
<dbReference type="Proteomes" id="UP001066276">
    <property type="component" value="Chromosome 8"/>
</dbReference>
<reference evidence="2" key="1">
    <citation type="journal article" date="2022" name="bioRxiv">
        <title>Sequencing and chromosome-scale assembly of the giantPleurodeles waltlgenome.</title>
        <authorList>
            <person name="Brown T."/>
            <person name="Elewa A."/>
            <person name="Iarovenko S."/>
            <person name="Subramanian E."/>
            <person name="Araus A.J."/>
            <person name="Petzold A."/>
            <person name="Susuki M."/>
            <person name="Suzuki K.-i.T."/>
            <person name="Hayashi T."/>
            <person name="Toyoda A."/>
            <person name="Oliveira C."/>
            <person name="Osipova E."/>
            <person name="Leigh N.D."/>
            <person name="Simon A."/>
            <person name="Yun M.H."/>
        </authorList>
    </citation>
    <scope>NUCLEOTIDE SEQUENCE</scope>
    <source>
        <strain evidence="2">20211129_DDA</strain>
        <tissue evidence="2">Liver</tissue>
    </source>
</reference>
<accession>A0AAV7NLI7</accession>
<feature type="compositionally biased region" description="Basic and acidic residues" evidence="1">
    <location>
        <begin position="86"/>
        <end position="96"/>
    </location>
</feature>
<proteinExistence type="predicted"/>
<feature type="compositionally biased region" description="Basic and acidic residues" evidence="1">
    <location>
        <begin position="104"/>
        <end position="115"/>
    </location>
</feature>
<evidence type="ECO:0000313" key="2">
    <source>
        <dbReference type="EMBL" id="KAJ1114028.1"/>
    </source>
</evidence>
<evidence type="ECO:0000256" key="1">
    <source>
        <dbReference type="SAM" id="MobiDB-lite"/>
    </source>
</evidence>
<evidence type="ECO:0000313" key="3">
    <source>
        <dbReference type="Proteomes" id="UP001066276"/>
    </source>
</evidence>
<organism evidence="2 3">
    <name type="scientific">Pleurodeles waltl</name>
    <name type="common">Iberian ribbed newt</name>
    <dbReference type="NCBI Taxonomy" id="8319"/>
    <lineage>
        <taxon>Eukaryota</taxon>
        <taxon>Metazoa</taxon>
        <taxon>Chordata</taxon>
        <taxon>Craniata</taxon>
        <taxon>Vertebrata</taxon>
        <taxon>Euteleostomi</taxon>
        <taxon>Amphibia</taxon>
        <taxon>Batrachia</taxon>
        <taxon>Caudata</taxon>
        <taxon>Salamandroidea</taxon>
        <taxon>Salamandridae</taxon>
        <taxon>Pleurodelinae</taxon>
        <taxon>Pleurodeles</taxon>
    </lineage>
</organism>
<feature type="region of interest" description="Disordered" evidence="1">
    <location>
        <begin position="51"/>
        <end position="115"/>
    </location>
</feature>
<name>A0AAV7NLI7_PLEWA</name>
<feature type="compositionally biased region" description="Basic and acidic residues" evidence="1">
    <location>
        <begin position="55"/>
        <end position="66"/>
    </location>
</feature>
<gene>
    <name evidence="2" type="ORF">NDU88_002267</name>
</gene>
<sequence>MVVFAGVDVRNARRGRRARGKCATRAPLCCGCSLSVQSRVTDSAAPFCANPGSEWHPKAPKEDKTLDNGNPDIRIPLDLPVEEGEAPSRKEEKDDVGVGNPDIRVPDRVKSEEGL</sequence>
<dbReference type="AlphaFoldDB" id="A0AAV7NLI7"/>
<comment type="caution">
    <text evidence="2">The sequence shown here is derived from an EMBL/GenBank/DDBJ whole genome shotgun (WGS) entry which is preliminary data.</text>
</comment>